<feature type="domain" description="NAD-dependent epimerase/dehydratase" evidence="1">
    <location>
        <begin position="3"/>
        <end position="183"/>
    </location>
</feature>
<dbReference type="EMBL" id="JBHFGU010000002">
    <property type="protein sequence ID" value="MFB2619208.1"/>
    <property type="molecule type" value="Genomic_DNA"/>
</dbReference>
<dbReference type="InterPro" id="IPR036291">
    <property type="entry name" value="NAD(P)-bd_dom_sf"/>
</dbReference>
<dbReference type="PANTHER" id="PTHR43245">
    <property type="entry name" value="BIFUNCTIONAL POLYMYXIN RESISTANCE PROTEIN ARNA"/>
    <property type="match status" value="1"/>
</dbReference>
<gene>
    <name evidence="2" type="ORF">ACE02W_05225</name>
</gene>
<dbReference type="InterPro" id="IPR050177">
    <property type="entry name" value="Lipid_A_modif_metabolic_enz"/>
</dbReference>
<evidence type="ECO:0000313" key="2">
    <source>
        <dbReference type="EMBL" id="MFB2619208.1"/>
    </source>
</evidence>
<keyword evidence="3" id="KW-1185">Reference proteome</keyword>
<comment type="caution">
    <text evidence="2">The sequence shown here is derived from an EMBL/GenBank/DDBJ whole genome shotgun (WGS) entry which is preliminary data.</text>
</comment>
<evidence type="ECO:0000313" key="3">
    <source>
        <dbReference type="Proteomes" id="UP001576708"/>
    </source>
</evidence>
<name>A0ABV4VFY3_9GAMM</name>
<dbReference type="PANTHER" id="PTHR43245:SF55">
    <property type="entry name" value="NAD(P)-BINDING DOMAIN-CONTAINING PROTEIN"/>
    <property type="match status" value="1"/>
</dbReference>
<dbReference type="RefSeq" id="WP_342201001.1">
    <property type="nucleotide sequence ID" value="NZ_JBCATE010000002.1"/>
</dbReference>
<proteinExistence type="predicted"/>
<dbReference type="Gene3D" id="3.40.50.720">
    <property type="entry name" value="NAD(P)-binding Rossmann-like Domain"/>
    <property type="match status" value="1"/>
</dbReference>
<accession>A0ABV4VFY3</accession>
<dbReference type="Pfam" id="PF01370">
    <property type="entry name" value="Epimerase"/>
    <property type="match status" value="1"/>
</dbReference>
<dbReference type="InterPro" id="IPR001509">
    <property type="entry name" value="Epimerase_deHydtase"/>
</dbReference>
<dbReference type="SUPFAM" id="SSF51735">
    <property type="entry name" value="NAD(P)-binding Rossmann-fold domains"/>
    <property type="match status" value="1"/>
</dbReference>
<dbReference type="Proteomes" id="UP001576708">
    <property type="component" value="Unassembled WGS sequence"/>
</dbReference>
<reference evidence="2 3" key="1">
    <citation type="submission" date="2024-09" db="EMBL/GenBank/DDBJ databases">
        <authorList>
            <person name="Zhang Y."/>
        </authorList>
    </citation>
    <scope>NUCLEOTIDE SEQUENCE [LARGE SCALE GENOMIC DNA]</scope>
    <source>
        <strain evidence="2 3">ZJ318</strain>
    </source>
</reference>
<sequence length="235" mass="26997">MNIVITGSNGFIGRKLLEKLKIFDFNIKLVDRLTHVSDFKSIFDSCDFCFHLAGEVRPTATRDEFYNSNVILTQNIINSIDLNLGKTKILFASTIHAGKPKNDYGYSKLEAENIISLYNKKYNLTDLIFRLPHLFGTGAKPEHNSVFATWIYNVVNGKSLNVYDGNVQMTYIQVDELIEVFIRQLFCEYRVNLPESYFIQLGDLKEMILSLHNGASPKNKLEYYVLEMLNDASRK</sequence>
<protein>
    <submittedName>
        <fullName evidence="2">NAD-dependent epimerase/dehydratase family protein</fullName>
    </submittedName>
</protein>
<evidence type="ECO:0000259" key="1">
    <source>
        <dbReference type="Pfam" id="PF01370"/>
    </source>
</evidence>
<organism evidence="2 3">
    <name type="scientific">Shewanella mangrovisoli</name>
    <dbReference type="NCBI Taxonomy" id="2864211"/>
    <lineage>
        <taxon>Bacteria</taxon>
        <taxon>Pseudomonadati</taxon>
        <taxon>Pseudomonadota</taxon>
        <taxon>Gammaproteobacteria</taxon>
        <taxon>Alteromonadales</taxon>
        <taxon>Shewanellaceae</taxon>
        <taxon>Shewanella</taxon>
    </lineage>
</organism>